<dbReference type="PANTHER" id="PTHR31344:SF0">
    <property type="entry name" value="NUCLEAR PORE COMPLEX PROTEIN NUP205"/>
    <property type="match status" value="1"/>
</dbReference>
<comment type="caution">
    <text evidence="5">The sequence shown here is derived from an EMBL/GenBank/DDBJ whole genome shotgun (WGS) entry which is preliminary data.</text>
</comment>
<dbReference type="GO" id="GO:0017056">
    <property type="term" value="F:structural constituent of nuclear pore"/>
    <property type="evidence" value="ECO:0007669"/>
    <property type="project" value="TreeGrafter"/>
</dbReference>
<gene>
    <name evidence="5" type="ORF">NLI96_g4264</name>
</gene>
<dbReference type="GO" id="GO:0044611">
    <property type="term" value="C:nuclear pore inner ring"/>
    <property type="evidence" value="ECO:0007669"/>
    <property type="project" value="TreeGrafter"/>
</dbReference>
<keyword evidence="3" id="KW-0813">Transport</keyword>
<dbReference type="Pfam" id="PF11894">
    <property type="entry name" value="Nup192"/>
    <property type="match status" value="2"/>
</dbReference>
<dbReference type="PANTHER" id="PTHR31344">
    <property type="entry name" value="NUCLEAR PORE COMPLEX PROTEIN NUP205"/>
    <property type="match status" value="1"/>
</dbReference>
<evidence type="ECO:0000313" key="5">
    <source>
        <dbReference type="EMBL" id="KAJ3486406.1"/>
    </source>
</evidence>
<dbReference type="GO" id="GO:0006999">
    <property type="term" value="P:nuclear pore organization"/>
    <property type="evidence" value="ECO:0007669"/>
    <property type="project" value="TreeGrafter"/>
</dbReference>
<protein>
    <recommendedName>
        <fullName evidence="7">Nucleoporin</fullName>
    </recommendedName>
</protein>
<reference evidence="5" key="1">
    <citation type="submission" date="2022-07" db="EMBL/GenBank/DDBJ databases">
        <title>Genome Sequence of Physisporinus lineatus.</title>
        <authorList>
            <person name="Buettner E."/>
        </authorList>
    </citation>
    <scope>NUCLEOTIDE SEQUENCE</scope>
    <source>
        <strain evidence="5">VT162</strain>
    </source>
</reference>
<keyword evidence="6" id="KW-1185">Reference proteome</keyword>
<evidence type="ECO:0000256" key="4">
    <source>
        <dbReference type="ARBA" id="ARBA00023242"/>
    </source>
</evidence>
<evidence type="ECO:0000256" key="1">
    <source>
        <dbReference type="ARBA" id="ARBA00004123"/>
    </source>
</evidence>
<comment type="subcellular location">
    <subcellularLocation>
        <location evidence="1">Nucleus</location>
    </subcellularLocation>
</comment>
<comment type="similarity">
    <text evidence="2">Belongs to the NUP186/NUP192/NUP205 family.</text>
</comment>
<name>A0AAD5YI74_9APHY</name>
<evidence type="ECO:0000313" key="6">
    <source>
        <dbReference type="Proteomes" id="UP001212997"/>
    </source>
</evidence>
<proteinExistence type="inferred from homology"/>
<evidence type="ECO:0008006" key="7">
    <source>
        <dbReference type="Google" id="ProtNLM"/>
    </source>
</evidence>
<dbReference type="EMBL" id="JANAWD010000122">
    <property type="protein sequence ID" value="KAJ3486406.1"/>
    <property type="molecule type" value="Genomic_DNA"/>
</dbReference>
<keyword evidence="4" id="KW-0539">Nucleus</keyword>
<accession>A0AAD5YI74</accession>
<evidence type="ECO:0000256" key="2">
    <source>
        <dbReference type="ARBA" id="ARBA00005892"/>
    </source>
</evidence>
<evidence type="ECO:0000256" key="3">
    <source>
        <dbReference type="ARBA" id="ARBA00022448"/>
    </source>
</evidence>
<dbReference type="Proteomes" id="UP001212997">
    <property type="component" value="Unassembled WGS sequence"/>
</dbReference>
<organism evidence="5 6">
    <name type="scientific">Meripilus lineatus</name>
    <dbReference type="NCBI Taxonomy" id="2056292"/>
    <lineage>
        <taxon>Eukaryota</taxon>
        <taxon>Fungi</taxon>
        <taxon>Dikarya</taxon>
        <taxon>Basidiomycota</taxon>
        <taxon>Agaricomycotina</taxon>
        <taxon>Agaricomycetes</taxon>
        <taxon>Polyporales</taxon>
        <taxon>Meripilaceae</taxon>
        <taxon>Meripilus</taxon>
    </lineage>
</organism>
<sequence length="1779" mass="197171">MSSITHLQTTLLSVLKSDGSQTAEQELYLELMANKPTLLSIFDVGKRSQQEQREVQSGKIVVDGKSLAVNADFANQVVFLSEQLDCSERYIAGLLHRVMTENPNVDNIRCIEDTVQEFHRSRRQVIDCICYILGAAALSSSQESQLTRHLDMFVRQHLLQPQGQGPHSLSFVSRLLRELGNLQILLAKTQTSQQCATSDTLFQPGQARLDSLKYERTSLLTSLLHLGRMGYMSPQEIPQLVDFLHANPTHSMTFYILPIILAAFDLVDPNSTGGLVRKRLITDPSIISYMKRKLDVTCEWKEPGLKATILLKWTLFLTEMRYRDPTLEERDGFKSDELETQIWNAIQGDCFTFLCRNVLLLQRKQGSYPQTSLASTLISQERDTQVESLPSDSRLALLEAYEVLVRTLITYASSELRKVKQRQEDLLLASTRPDRSRAWRSSVPPSQPRPAGEASSPRNDIAFMFAFIGLLYSVLPADYALPYWGSASPLGRRMIHSKQQELNVNKLPSFLQWAVWSTQARDYDMLTALFDMLSGLASGQQCSELAYNFLVRGGGENLSSSSPSTSALPHGVAPAVSWSAMFALLEAWVASGSNSRPHQPNLMPFGGQFPSAHADGWQQQPQQTQPQPRFRAIPTLVALVPLNIPLELKGTIFDTLSAFCAPSEGLEESEICKSIWTLMERLEVINVRGTSGTAVSPVKGVEVELEEVESAFKMYPATLAFLKLLGTLVHVPKDIIWREGVPQEPTGNIPDNLGTPHRSPGVTPYTSFVVDNVFLNISRREYLNPSDRWQMNDLCLAFIERSLAGFNLDFLVASDVQTTKETIKQLTTQPGYDLLNRLLTQSPLQSSILNYIVEGVEGFEKGLAEEEPFFRSTIIRVLRIIERVLQIQDVFLDVLIPMVAEVEGQAGTHRPVSSFVRLDQALLFSSEHVPAVLAYVAYPAHHEALYLSVKILTLLISPSTTRQLAALIDRSVDSYRILDGFAHILESETSADPEEADIVASKVAGAGAPDPGEFPDELSQATRMAVLDLFIENTAPQNTFPNVAHFLLFGHLDPDQIQEPRALGARRTCIHSLLDLLNAGIPRREKGQGFDTRASPSTLHSTVPLLAERCYRVVYHLCKHPRTSDFTTRYLRFQEDFFLRHLAALPSKPLTTNREPFVEVLYNDGSRVTTSVSLLCSFLRLRSWVFDLVAVELLILSQKGLQSNVSEMLDLLFGGETDLDHGDPATAAFRPFHDLGQSQARIIGFLQSLDIDWCDSMVVNPVDIQFLGQINLQSCLRADDTGCMVVDRTSVISLLSAAKNTLQAQGSILTPAHAQQLSAETSYILGSCAVENHRRQVGFALGSCFEAWRRVVDVVLVQCFNRVPDNQQEHILLDLLQALPVPLRSSNTEEPTTIVVAEVFFTAMTKLREARFRDQQTLGASHAGSIPAERSYSLLRDLVGCLLDRKQHHLVRGNLYASLIHYLDMVATTEGNLSVVSLNGSKPQDPFSSSTYDPRQTFATEGSVAAGSWAILQPVLDRVVGLVSKDALNGAEVWKTVAFLLLDSLVQLPNSRVPVLLSLFQAGYLTGFVQSIGESDRSLQAVLQPNPDDLNALYIYEAKLSLLLRVAESKQGAERLLSCGIVQVITKVDFLDMTPEDSVAANDHSTFLPAVTSRYHQLLNPALQLVCAMLASLGARHKSVIQQATQFLKAHNDTLVALVKTVPENFTLMTLDEIYLLVSICGWVIPLLSETEKLPASGLGSLHTAITRLSTNGSLSNPRAGDIARALGPEGDIYLFVLC</sequence>
<dbReference type="InterPro" id="IPR021827">
    <property type="entry name" value="Nup186/Nup192/Nup205"/>
</dbReference>